<sequence>MITITGIDHIVLRTTKLEAMLFFYSTTLGCPVERQTDAKVGLTQLRAGNALIDIVTVASELGALGGGAPTKTNNNVDHFCLQIAAITEADLIAYLKSHQIAVDDFSLRYGAQGYGNSIYINDPEGNTVELKCEIPA</sequence>
<evidence type="ECO:0000313" key="2">
    <source>
        <dbReference type="EMBL" id="GAA0811287.1"/>
    </source>
</evidence>
<name>A0ABP3WE86_9GAMM</name>
<evidence type="ECO:0000313" key="3">
    <source>
        <dbReference type="Proteomes" id="UP001500021"/>
    </source>
</evidence>
<dbReference type="PANTHER" id="PTHR21366">
    <property type="entry name" value="GLYOXALASE FAMILY PROTEIN"/>
    <property type="match status" value="1"/>
</dbReference>
<dbReference type="EMBL" id="BAAAFA010000001">
    <property type="protein sequence ID" value="GAA0811287.1"/>
    <property type="molecule type" value="Genomic_DNA"/>
</dbReference>
<accession>A0ABP3WE86</accession>
<comment type="caution">
    <text evidence="2">The sequence shown here is derived from an EMBL/GenBank/DDBJ whole genome shotgun (WGS) entry which is preliminary data.</text>
</comment>
<proteinExistence type="predicted"/>
<dbReference type="InterPro" id="IPR004360">
    <property type="entry name" value="Glyas_Fos-R_dOase_dom"/>
</dbReference>
<feature type="domain" description="VOC" evidence="1">
    <location>
        <begin position="6"/>
        <end position="133"/>
    </location>
</feature>
<organism evidence="2 3">
    <name type="scientific">Colwellia asteriadis</name>
    <dbReference type="NCBI Taxonomy" id="517723"/>
    <lineage>
        <taxon>Bacteria</taxon>
        <taxon>Pseudomonadati</taxon>
        <taxon>Pseudomonadota</taxon>
        <taxon>Gammaproteobacteria</taxon>
        <taxon>Alteromonadales</taxon>
        <taxon>Colwelliaceae</taxon>
        <taxon>Colwellia</taxon>
    </lineage>
</organism>
<dbReference type="RefSeq" id="WP_343814304.1">
    <property type="nucleotide sequence ID" value="NZ_BAAAFA010000001.1"/>
</dbReference>
<dbReference type="InterPro" id="IPR037523">
    <property type="entry name" value="VOC_core"/>
</dbReference>
<dbReference type="PANTHER" id="PTHR21366:SF14">
    <property type="entry name" value="GLYOXALASE DOMAIN-CONTAINING PROTEIN 5"/>
    <property type="match status" value="1"/>
</dbReference>
<dbReference type="Proteomes" id="UP001500021">
    <property type="component" value="Unassembled WGS sequence"/>
</dbReference>
<reference evidence="3" key="1">
    <citation type="journal article" date="2019" name="Int. J. Syst. Evol. Microbiol.">
        <title>The Global Catalogue of Microorganisms (GCM) 10K type strain sequencing project: providing services to taxonomists for standard genome sequencing and annotation.</title>
        <authorList>
            <consortium name="The Broad Institute Genomics Platform"/>
            <consortium name="The Broad Institute Genome Sequencing Center for Infectious Disease"/>
            <person name="Wu L."/>
            <person name="Ma J."/>
        </authorList>
    </citation>
    <scope>NUCLEOTIDE SEQUENCE [LARGE SCALE GENOMIC DNA]</scope>
    <source>
        <strain evidence="3">JCM 15608</strain>
    </source>
</reference>
<gene>
    <name evidence="2" type="ORF">GCM10009111_03600</name>
</gene>
<dbReference type="SUPFAM" id="SSF54593">
    <property type="entry name" value="Glyoxalase/Bleomycin resistance protein/Dihydroxybiphenyl dioxygenase"/>
    <property type="match status" value="1"/>
</dbReference>
<keyword evidence="3" id="KW-1185">Reference proteome</keyword>
<dbReference type="Pfam" id="PF00903">
    <property type="entry name" value="Glyoxalase"/>
    <property type="match status" value="1"/>
</dbReference>
<dbReference type="InterPro" id="IPR050383">
    <property type="entry name" value="GlyoxalaseI/FosfomycinResist"/>
</dbReference>
<dbReference type="Gene3D" id="3.10.180.10">
    <property type="entry name" value="2,3-Dihydroxybiphenyl 1,2-Dioxygenase, domain 1"/>
    <property type="match status" value="1"/>
</dbReference>
<protein>
    <submittedName>
        <fullName evidence="2">VOC family protein</fullName>
    </submittedName>
</protein>
<dbReference type="PROSITE" id="PS51819">
    <property type="entry name" value="VOC"/>
    <property type="match status" value="1"/>
</dbReference>
<evidence type="ECO:0000259" key="1">
    <source>
        <dbReference type="PROSITE" id="PS51819"/>
    </source>
</evidence>
<dbReference type="InterPro" id="IPR029068">
    <property type="entry name" value="Glyas_Bleomycin-R_OHBP_Dase"/>
</dbReference>